<name>A0ACC0A7W4_CATRO</name>
<gene>
    <name evidence="1" type="ORF">M9H77_25697</name>
</gene>
<reference evidence="2" key="1">
    <citation type="journal article" date="2023" name="Nat. Plants">
        <title>Single-cell RNA sequencing provides a high-resolution roadmap for understanding the multicellular compartmentation of specialized metabolism.</title>
        <authorList>
            <person name="Sun S."/>
            <person name="Shen X."/>
            <person name="Li Y."/>
            <person name="Li Y."/>
            <person name="Wang S."/>
            <person name="Li R."/>
            <person name="Zhang H."/>
            <person name="Shen G."/>
            <person name="Guo B."/>
            <person name="Wei J."/>
            <person name="Xu J."/>
            <person name="St-Pierre B."/>
            <person name="Chen S."/>
            <person name="Sun C."/>
        </authorList>
    </citation>
    <scope>NUCLEOTIDE SEQUENCE [LARGE SCALE GENOMIC DNA]</scope>
</reference>
<dbReference type="EMBL" id="CM044706">
    <property type="protein sequence ID" value="KAI5656904.1"/>
    <property type="molecule type" value="Genomic_DNA"/>
</dbReference>
<evidence type="ECO:0000313" key="1">
    <source>
        <dbReference type="EMBL" id="KAI5656904.1"/>
    </source>
</evidence>
<protein>
    <submittedName>
        <fullName evidence="1">Uncharacterized protein</fullName>
    </submittedName>
</protein>
<dbReference type="Proteomes" id="UP001060085">
    <property type="component" value="Linkage Group LG06"/>
</dbReference>
<proteinExistence type="predicted"/>
<organism evidence="1 2">
    <name type="scientific">Catharanthus roseus</name>
    <name type="common">Madagascar periwinkle</name>
    <name type="synonym">Vinca rosea</name>
    <dbReference type="NCBI Taxonomy" id="4058"/>
    <lineage>
        <taxon>Eukaryota</taxon>
        <taxon>Viridiplantae</taxon>
        <taxon>Streptophyta</taxon>
        <taxon>Embryophyta</taxon>
        <taxon>Tracheophyta</taxon>
        <taxon>Spermatophyta</taxon>
        <taxon>Magnoliopsida</taxon>
        <taxon>eudicotyledons</taxon>
        <taxon>Gunneridae</taxon>
        <taxon>Pentapetalae</taxon>
        <taxon>asterids</taxon>
        <taxon>lamiids</taxon>
        <taxon>Gentianales</taxon>
        <taxon>Apocynaceae</taxon>
        <taxon>Rauvolfioideae</taxon>
        <taxon>Vinceae</taxon>
        <taxon>Catharanthinae</taxon>
        <taxon>Catharanthus</taxon>
    </lineage>
</organism>
<evidence type="ECO:0000313" key="2">
    <source>
        <dbReference type="Proteomes" id="UP001060085"/>
    </source>
</evidence>
<accession>A0ACC0A7W4</accession>
<keyword evidence="2" id="KW-1185">Reference proteome</keyword>
<sequence>MSDMPCQLKKCWSSTDENPGCPPNSKPRRSKSRIDGSKIRQNQDKDPKGASPQTFPKKPKRGRRSEAAAVEDLVRASLEKTFASIREQNTETMKDMEGIMKDRADDDMVNDQIGGDEDDDNHDEEKKMLVVDEDPNWPLDADVG</sequence>
<comment type="caution">
    <text evidence="1">The sequence shown here is derived from an EMBL/GenBank/DDBJ whole genome shotgun (WGS) entry which is preliminary data.</text>
</comment>